<dbReference type="Proteomes" id="UP000705983">
    <property type="component" value="Unassembled WGS sequence"/>
</dbReference>
<dbReference type="SMART" id="SM00228">
    <property type="entry name" value="PDZ"/>
    <property type="match status" value="1"/>
</dbReference>
<dbReference type="Gene3D" id="2.40.10.10">
    <property type="entry name" value="Trypsin-like serine proteases"/>
    <property type="match status" value="2"/>
</dbReference>
<dbReference type="InterPro" id="IPR043504">
    <property type="entry name" value="Peptidase_S1_PA_chymotrypsin"/>
</dbReference>
<proteinExistence type="inferred from homology"/>
<feature type="region of interest" description="Disordered" evidence="4">
    <location>
        <begin position="85"/>
        <end position="167"/>
    </location>
</feature>
<dbReference type="InterPro" id="IPR009003">
    <property type="entry name" value="Peptidase_S1_PA"/>
</dbReference>
<gene>
    <name evidence="7" type="ORF">JVW63_07530</name>
</gene>
<feature type="compositionally biased region" description="Polar residues" evidence="4">
    <location>
        <begin position="59"/>
        <end position="69"/>
    </location>
</feature>
<keyword evidence="5" id="KW-0472">Membrane</keyword>
<protein>
    <submittedName>
        <fullName evidence="7">Trypsin-like peptidase domain-containing protein</fullName>
    </submittedName>
</protein>
<keyword evidence="5" id="KW-1133">Transmembrane helix</keyword>
<keyword evidence="8" id="KW-1185">Reference proteome</keyword>
<organism evidence="7 8">
    <name type="scientific">Flaviflexus equikiangi</name>
    <dbReference type="NCBI Taxonomy" id="2758573"/>
    <lineage>
        <taxon>Bacteria</taxon>
        <taxon>Bacillati</taxon>
        <taxon>Actinomycetota</taxon>
        <taxon>Actinomycetes</taxon>
        <taxon>Actinomycetales</taxon>
        <taxon>Actinomycetaceae</taxon>
        <taxon>Flaviflexus</taxon>
    </lineage>
</organism>
<dbReference type="EMBL" id="JAFFJS010000004">
    <property type="protein sequence ID" value="MBM9433544.1"/>
    <property type="molecule type" value="Genomic_DNA"/>
</dbReference>
<evidence type="ECO:0000313" key="7">
    <source>
        <dbReference type="EMBL" id="MBM9433544.1"/>
    </source>
</evidence>
<evidence type="ECO:0000259" key="6">
    <source>
        <dbReference type="PROSITE" id="PS50106"/>
    </source>
</evidence>
<feature type="transmembrane region" description="Helical" evidence="5">
    <location>
        <begin position="176"/>
        <end position="197"/>
    </location>
</feature>
<evidence type="ECO:0000256" key="4">
    <source>
        <dbReference type="SAM" id="MobiDB-lite"/>
    </source>
</evidence>
<dbReference type="PRINTS" id="PR00834">
    <property type="entry name" value="PROTEASES2C"/>
</dbReference>
<dbReference type="InterPro" id="IPR036034">
    <property type="entry name" value="PDZ_sf"/>
</dbReference>
<dbReference type="RefSeq" id="WP_187996786.1">
    <property type="nucleotide sequence ID" value="NZ_JACEXG010000004.1"/>
</dbReference>
<evidence type="ECO:0000256" key="5">
    <source>
        <dbReference type="SAM" id="Phobius"/>
    </source>
</evidence>
<dbReference type="PANTHER" id="PTHR43343">
    <property type="entry name" value="PEPTIDASE S12"/>
    <property type="match status" value="1"/>
</dbReference>
<feature type="compositionally biased region" description="Low complexity" evidence="4">
    <location>
        <begin position="102"/>
        <end position="126"/>
    </location>
</feature>
<dbReference type="Pfam" id="PF13180">
    <property type="entry name" value="PDZ_2"/>
    <property type="match status" value="1"/>
</dbReference>
<dbReference type="Pfam" id="PF13365">
    <property type="entry name" value="Trypsin_2"/>
    <property type="match status" value="1"/>
</dbReference>
<dbReference type="PROSITE" id="PS50106">
    <property type="entry name" value="PDZ"/>
    <property type="match status" value="1"/>
</dbReference>
<dbReference type="Gene3D" id="2.30.42.10">
    <property type="match status" value="1"/>
</dbReference>
<keyword evidence="5" id="KW-0812">Transmembrane</keyword>
<comment type="similarity">
    <text evidence="1">Belongs to the peptidase S1C family.</text>
</comment>
<dbReference type="InterPro" id="IPR001478">
    <property type="entry name" value="PDZ"/>
</dbReference>
<name>A0ABS2TJT1_9ACTO</name>
<dbReference type="PANTHER" id="PTHR43343:SF3">
    <property type="entry name" value="PROTEASE DO-LIKE 8, CHLOROPLASTIC"/>
    <property type="match status" value="1"/>
</dbReference>
<dbReference type="SUPFAM" id="SSF50494">
    <property type="entry name" value="Trypsin-like serine proteases"/>
    <property type="match status" value="1"/>
</dbReference>
<sequence>MSNNDFGEWPYGRDGKQPDTGRAGNDGKSIGDGVNAEGASEQTTPPAVPEHRASRLGESGSTAAGQGETSALPRHDTAAYHSFNRYAPHPASGQQAPAPYTGAHAQHPAPSAPSGHIPPSGPPIAGQSAPGTASGPRFDGTAPFQPRPGAQGGPAAPYWPGQPPARRKSSLSATAAVALVAALLGGAGGAGIMYGLIEPTSNETATQQSTEVRTVSSDNGVNWAAISEQVQPSVVAIESSSESSASTGSGVIIDAEGHIVTNHHVIAGSRQIQVTLSDGTILSAQVVGSDASTDVAVLLLDEVPAGLTPATLGSSDNLVVGEPVVAIGNPLGLSSTVTTGIISALDRPVVTREDSASDAVVTNAIQIDAAINPGNSGGPLFNADGEVIGINSSIASLSSTDGGTSGSIGLGFAIPIDLVNRVVDDLLDDGTVDHAFIGVTTTSEVVTLDGTNQVAARVVEVSAGSPAEQYGLQSGDAILSINGHPLASNTALTGYVRQYAPGETVVLEVARDGSVTEIELVLGQRE</sequence>
<comment type="caution">
    <text evidence="7">The sequence shown here is derived from an EMBL/GenBank/DDBJ whole genome shotgun (WGS) entry which is preliminary data.</text>
</comment>
<accession>A0ABS2TJT1</accession>
<feature type="compositionally biased region" description="Low complexity" evidence="4">
    <location>
        <begin position="142"/>
        <end position="159"/>
    </location>
</feature>
<evidence type="ECO:0000256" key="2">
    <source>
        <dbReference type="ARBA" id="ARBA00022670"/>
    </source>
</evidence>
<reference evidence="8" key="1">
    <citation type="submission" date="2021-02" db="EMBL/GenBank/DDBJ databases">
        <title>Leucobacter sp. CX169.</title>
        <authorList>
            <person name="Cheng Y."/>
        </authorList>
    </citation>
    <scope>NUCLEOTIDE SEQUENCE [LARGE SCALE GENOMIC DNA]</scope>
    <source>
        <strain evidence="8">JY899</strain>
    </source>
</reference>
<dbReference type="InterPro" id="IPR051201">
    <property type="entry name" value="Chloro_Bact_Ser_Proteases"/>
</dbReference>
<dbReference type="InterPro" id="IPR001940">
    <property type="entry name" value="Peptidase_S1C"/>
</dbReference>
<evidence type="ECO:0000313" key="8">
    <source>
        <dbReference type="Proteomes" id="UP000705983"/>
    </source>
</evidence>
<feature type="domain" description="PDZ" evidence="6">
    <location>
        <begin position="437"/>
        <end position="513"/>
    </location>
</feature>
<dbReference type="SUPFAM" id="SSF50156">
    <property type="entry name" value="PDZ domain-like"/>
    <property type="match status" value="1"/>
</dbReference>
<keyword evidence="2" id="KW-0645">Protease</keyword>
<evidence type="ECO:0000256" key="1">
    <source>
        <dbReference type="ARBA" id="ARBA00010541"/>
    </source>
</evidence>
<keyword evidence="3" id="KW-0378">Hydrolase</keyword>
<evidence type="ECO:0000256" key="3">
    <source>
        <dbReference type="ARBA" id="ARBA00022801"/>
    </source>
</evidence>
<feature type="region of interest" description="Disordered" evidence="4">
    <location>
        <begin position="1"/>
        <end position="73"/>
    </location>
</feature>